<organism evidence="10 11">
    <name type="scientific">Alloyangia mangrovi</name>
    <dbReference type="NCBI Taxonomy" id="1779329"/>
    <lineage>
        <taxon>Bacteria</taxon>
        <taxon>Pseudomonadati</taxon>
        <taxon>Pseudomonadota</taxon>
        <taxon>Alphaproteobacteria</taxon>
        <taxon>Rhodobacterales</taxon>
        <taxon>Roseobacteraceae</taxon>
        <taxon>Alloyangia</taxon>
    </lineage>
</organism>
<proteinExistence type="inferred from homology"/>
<evidence type="ECO:0000256" key="2">
    <source>
        <dbReference type="ARBA" id="ARBA00008000"/>
    </source>
</evidence>
<dbReference type="Proteomes" id="UP000217448">
    <property type="component" value="Unassembled WGS sequence"/>
</dbReference>
<accession>A0ABT2KL79</accession>
<evidence type="ECO:0000256" key="5">
    <source>
        <dbReference type="ARBA" id="ARBA00022946"/>
    </source>
</evidence>
<dbReference type="Pfam" id="PF01565">
    <property type="entry name" value="FAD_binding_4"/>
    <property type="match status" value="1"/>
</dbReference>
<dbReference type="InterPro" id="IPR036318">
    <property type="entry name" value="FAD-bd_PCMH-like_sf"/>
</dbReference>
<comment type="cofactor">
    <cofactor evidence="1">
        <name>FAD</name>
        <dbReference type="ChEBI" id="CHEBI:57692"/>
    </cofactor>
</comment>
<dbReference type="InterPro" id="IPR004113">
    <property type="entry name" value="FAD-bd_oxidored_4_C"/>
</dbReference>
<keyword evidence="5" id="KW-0809">Transit peptide</keyword>
<dbReference type="InterPro" id="IPR016169">
    <property type="entry name" value="FAD-bd_PCMH_sub2"/>
</dbReference>
<dbReference type="Gene3D" id="3.30.70.2740">
    <property type="match status" value="1"/>
</dbReference>
<evidence type="ECO:0000256" key="6">
    <source>
        <dbReference type="ARBA" id="ARBA00023002"/>
    </source>
</evidence>
<evidence type="ECO:0000313" key="11">
    <source>
        <dbReference type="Proteomes" id="UP000217448"/>
    </source>
</evidence>
<name>A0ABT2KL79_9RHOB</name>
<feature type="compositionally biased region" description="Basic residues" evidence="8">
    <location>
        <begin position="418"/>
        <end position="429"/>
    </location>
</feature>
<dbReference type="SUPFAM" id="SSF56176">
    <property type="entry name" value="FAD-binding/transporter-associated domain-like"/>
    <property type="match status" value="1"/>
</dbReference>
<dbReference type="Pfam" id="PF02913">
    <property type="entry name" value="FAD-oxidase_C"/>
    <property type="match status" value="1"/>
</dbReference>
<comment type="caution">
    <text evidence="10">The sequence shown here is derived from an EMBL/GenBank/DDBJ whole genome shotgun (WGS) entry which is preliminary data.</text>
</comment>
<dbReference type="Gene3D" id="3.30.465.10">
    <property type="match status" value="1"/>
</dbReference>
<dbReference type="InterPro" id="IPR006094">
    <property type="entry name" value="Oxid_FAD_bind_N"/>
</dbReference>
<dbReference type="EMBL" id="NTHN02000022">
    <property type="protein sequence ID" value="MCT4371234.1"/>
    <property type="molecule type" value="Genomic_DNA"/>
</dbReference>
<feature type="domain" description="FAD-binding PCMH-type" evidence="9">
    <location>
        <begin position="36"/>
        <end position="213"/>
    </location>
</feature>
<dbReference type="PANTHER" id="PTHR11748">
    <property type="entry name" value="D-LACTATE DEHYDROGENASE"/>
    <property type="match status" value="1"/>
</dbReference>
<keyword evidence="6" id="KW-0560">Oxidoreductase</keyword>
<keyword evidence="11" id="KW-1185">Reference proteome</keyword>
<evidence type="ECO:0000256" key="1">
    <source>
        <dbReference type="ARBA" id="ARBA00001974"/>
    </source>
</evidence>
<dbReference type="EC" id="1.1.2.4" evidence="7"/>
<dbReference type="SUPFAM" id="SSF55103">
    <property type="entry name" value="FAD-linked oxidases, C-terminal domain"/>
    <property type="match status" value="1"/>
</dbReference>
<dbReference type="PANTHER" id="PTHR11748:SF111">
    <property type="entry name" value="D-LACTATE DEHYDROGENASE, MITOCHONDRIAL-RELATED"/>
    <property type="match status" value="1"/>
</dbReference>
<comment type="similarity">
    <text evidence="2">Belongs to the FAD-binding oxidoreductase/transferase type 4 family.</text>
</comment>
<keyword evidence="4" id="KW-0274">FAD</keyword>
<sequence length="465" mass="48858">MTHQTAFAALDAAFPGRIERGEAVRAQHGAGDSWHPAALPDAVFMAQSTEEVAQAVKLCAAHGCPIVPFGAGSCIEGQVNATQGGLCIDLSQMDKLLRVSPEDMDCTVQAGLTRQALNEELRATGLFLPIDIGAHATLGGMASTRASGTMTVRHGTMADLVMGLTVVLPDGQIVQTGGRARKSSSGYDLTHLFIGAEGTLGIITELTLRLSGIPETAKAGLYSFPTIEAATQTVVEALQFGLCLNRIELMDALQVKAINAYNKTELPDQPTLLVDLAGSEQQVDTDRDTFDALASENGAELHPVNTPEDYSKVWALRHSALYAARGLRPGCKSLSTDVCVPVSELPRILAETGADLDAEGIIAPMHGHVGDGNFHLVMLFDDGDAEEKARVQAAHGRLVERALAMGGTATGEHGVGLGKKKLHGGRARRGAGAYENAQARGGPGQSDEPGQDFRSLVADDLRVCA</sequence>
<evidence type="ECO:0000256" key="8">
    <source>
        <dbReference type="SAM" id="MobiDB-lite"/>
    </source>
</evidence>
<evidence type="ECO:0000313" key="10">
    <source>
        <dbReference type="EMBL" id="MCT4371234.1"/>
    </source>
</evidence>
<evidence type="ECO:0000256" key="3">
    <source>
        <dbReference type="ARBA" id="ARBA00022630"/>
    </source>
</evidence>
<evidence type="ECO:0000256" key="7">
    <source>
        <dbReference type="ARBA" id="ARBA00038897"/>
    </source>
</evidence>
<dbReference type="PROSITE" id="PS51387">
    <property type="entry name" value="FAD_PCMH"/>
    <property type="match status" value="1"/>
</dbReference>
<keyword evidence="3" id="KW-0285">Flavoprotein</keyword>
<feature type="region of interest" description="Disordered" evidence="8">
    <location>
        <begin position="410"/>
        <end position="452"/>
    </location>
</feature>
<evidence type="ECO:0000256" key="4">
    <source>
        <dbReference type="ARBA" id="ARBA00022827"/>
    </source>
</evidence>
<evidence type="ECO:0000259" key="9">
    <source>
        <dbReference type="PROSITE" id="PS51387"/>
    </source>
</evidence>
<dbReference type="InterPro" id="IPR016166">
    <property type="entry name" value="FAD-bd_PCMH"/>
</dbReference>
<reference evidence="11" key="1">
    <citation type="submission" date="2023-07" db="EMBL/GenBank/DDBJ databases">
        <title>Yangia mangrovi SAOS 153D genome.</title>
        <authorList>
            <person name="Verma A."/>
            <person name="Pal Y."/>
            <person name="Sundharam S."/>
            <person name="Bisht B."/>
            <person name="Srinivasan K."/>
        </authorList>
    </citation>
    <scope>NUCLEOTIDE SEQUENCE [LARGE SCALE GENOMIC DNA]</scope>
    <source>
        <strain evidence="11">SAOS 153D</strain>
    </source>
</reference>
<protein>
    <recommendedName>
        <fullName evidence="7">D-lactate dehydrogenase (cytochrome)</fullName>
        <ecNumber evidence="7">1.1.2.4</ecNumber>
    </recommendedName>
</protein>
<dbReference type="InterPro" id="IPR016164">
    <property type="entry name" value="FAD-linked_Oxase-like_C"/>
</dbReference>
<gene>
    <name evidence="10" type="ORF">CLG85_013265</name>
</gene>